<feature type="non-terminal residue" evidence="4">
    <location>
        <position position="1"/>
    </location>
</feature>
<dbReference type="OrthoDB" id="2432435at2759"/>
<dbReference type="GO" id="GO:0005634">
    <property type="term" value="C:nucleus"/>
    <property type="evidence" value="ECO:0007669"/>
    <property type="project" value="TreeGrafter"/>
</dbReference>
<sequence length="303" mass="33565">LMEKISVNEDEAFGEFAGDMGKKEALKGADLRKLGAFLKNKDDITVLGNLYRAVTDEGYVKWACFDYYRMNDQMNAAKEFQHVLDSIGGKRWQSGSEASIKSVYELGINFDWACILNDLEALEFALRSSRINSTLTTLDFYNNYTEVDGAKVLAEALKINSALITLNLYDNNVEFDGAGAPAEALKINLTRTTLSLNANYIGNDRVKALAEALKINSALITLYLNNNSNRVDAAKALAEALIGDNGAKALVEALKDQLDSKHFELELQPHRIRQSQGVSRDTQDQLESNHCVLSDVTEELPVK</sequence>
<dbReference type="SUPFAM" id="SSF52047">
    <property type="entry name" value="RNI-like"/>
    <property type="match status" value="1"/>
</dbReference>
<evidence type="ECO:0000256" key="2">
    <source>
        <dbReference type="ARBA" id="ARBA00022614"/>
    </source>
</evidence>
<dbReference type="AlphaFoldDB" id="A0A9P6KFI3"/>
<dbReference type="GO" id="GO:0031267">
    <property type="term" value="F:small GTPase binding"/>
    <property type="evidence" value="ECO:0007669"/>
    <property type="project" value="TreeGrafter"/>
</dbReference>
<comment type="caution">
    <text evidence="4">The sequence shown here is derived from an EMBL/GenBank/DDBJ whole genome shotgun (WGS) entry which is preliminary data.</text>
</comment>
<gene>
    <name evidence="4" type="ORF">BGW38_010755</name>
</gene>
<dbReference type="GO" id="GO:0048471">
    <property type="term" value="C:perinuclear region of cytoplasm"/>
    <property type="evidence" value="ECO:0007669"/>
    <property type="project" value="TreeGrafter"/>
</dbReference>
<dbReference type="PANTHER" id="PTHR24113:SF12">
    <property type="entry name" value="RAN GTPASE-ACTIVATING PROTEIN 1"/>
    <property type="match status" value="1"/>
</dbReference>
<dbReference type="PANTHER" id="PTHR24113">
    <property type="entry name" value="RAN GTPASE-ACTIVATING PROTEIN 1"/>
    <property type="match status" value="1"/>
</dbReference>
<reference evidence="4" key="1">
    <citation type="journal article" date="2020" name="Fungal Divers.">
        <title>Resolving the Mortierellaceae phylogeny through synthesis of multi-gene phylogenetics and phylogenomics.</title>
        <authorList>
            <person name="Vandepol N."/>
            <person name="Liber J."/>
            <person name="Desiro A."/>
            <person name="Na H."/>
            <person name="Kennedy M."/>
            <person name="Barry K."/>
            <person name="Grigoriev I.V."/>
            <person name="Miller A.N."/>
            <person name="O'Donnell K."/>
            <person name="Stajich J.E."/>
            <person name="Bonito G."/>
        </authorList>
    </citation>
    <scope>NUCLEOTIDE SEQUENCE</scope>
    <source>
        <strain evidence="4">KOD1015</strain>
    </source>
</reference>
<evidence type="ECO:0000256" key="1">
    <source>
        <dbReference type="ARBA" id="ARBA00022468"/>
    </source>
</evidence>
<dbReference type="GO" id="GO:0005096">
    <property type="term" value="F:GTPase activator activity"/>
    <property type="evidence" value="ECO:0007669"/>
    <property type="project" value="UniProtKB-KW"/>
</dbReference>
<evidence type="ECO:0000256" key="3">
    <source>
        <dbReference type="ARBA" id="ARBA00022737"/>
    </source>
</evidence>
<dbReference type="InterPro" id="IPR032675">
    <property type="entry name" value="LRR_dom_sf"/>
</dbReference>
<evidence type="ECO:0000313" key="5">
    <source>
        <dbReference type="Proteomes" id="UP000780801"/>
    </source>
</evidence>
<dbReference type="Gene3D" id="3.80.10.10">
    <property type="entry name" value="Ribonuclease Inhibitor"/>
    <property type="match status" value="2"/>
</dbReference>
<organism evidence="4 5">
    <name type="scientific">Lunasporangiospora selenospora</name>
    <dbReference type="NCBI Taxonomy" id="979761"/>
    <lineage>
        <taxon>Eukaryota</taxon>
        <taxon>Fungi</taxon>
        <taxon>Fungi incertae sedis</taxon>
        <taxon>Mucoromycota</taxon>
        <taxon>Mortierellomycotina</taxon>
        <taxon>Mortierellomycetes</taxon>
        <taxon>Mortierellales</taxon>
        <taxon>Mortierellaceae</taxon>
        <taxon>Lunasporangiospora</taxon>
    </lineage>
</organism>
<keyword evidence="3" id="KW-0677">Repeat</keyword>
<dbReference type="SMART" id="SM00368">
    <property type="entry name" value="LRR_RI"/>
    <property type="match status" value="4"/>
</dbReference>
<dbReference type="GO" id="GO:0005829">
    <property type="term" value="C:cytosol"/>
    <property type="evidence" value="ECO:0007669"/>
    <property type="project" value="TreeGrafter"/>
</dbReference>
<keyword evidence="2" id="KW-0433">Leucine-rich repeat</keyword>
<dbReference type="GO" id="GO:0006913">
    <property type="term" value="P:nucleocytoplasmic transport"/>
    <property type="evidence" value="ECO:0007669"/>
    <property type="project" value="TreeGrafter"/>
</dbReference>
<dbReference type="EMBL" id="JAABOA010000925">
    <property type="protein sequence ID" value="KAF9582790.1"/>
    <property type="molecule type" value="Genomic_DNA"/>
</dbReference>
<proteinExistence type="predicted"/>
<protein>
    <submittedName>
        <fullName evidence="4">Uncharacterized protein</fullName>
    </submittedName>
</protein>
<keyword evidence="1" id="KW-0343">GTPase activation</keyword>
<accession>A0A9P6KFI3</accession>
<name>A0A9P6KFI3_9FUNG</name>
<dbReference type="InterPro" id="IPR027038">
    <property type="entry name" value="RanGap"/>
</dbReference>
<dbReference type="Proteomes" id="UP000780801">
    <property type="component" value="Unassembled WGS sequence"/>
</dbReference>
<evidence type="ECO:0000313" key="4">
    <source>
        <dbReference type="EMBL" id="KAF9582790.1"/>
    </source>
</evidence>
<keyword evidence="5" id="KW-1185">Reference proteome</keyword>